<accession>A0A7G5DWV0</accession>
<evidence type="ECO:0000313" key="2">
    <source>
        <dbReference type="EMBL" id="QMV66225.1"/>
    </source>
</evidence>
<keyword evidence="1" id="KW-0472">Membrane</keyword>
<dbReference type="RefSeq" id="WP_159728165.1">
    <property type="nucleotide sequence ID" value="NZ_CP058555.1"/>
</dbReference>
<dbReference type="Proteomes" id="UP000515450">
    <property type="component" value="Chromosome"/>
</dbReference>
<keyword evidence="1" id="KW-1133">Transmembrane helix</keyword>
<evidence type="ECO:0000313" key="3">
    <source>
        <dbReference type="Proteomes" id="UP000515450"/>
    </source>
</evidence>
<dbReference type="AlphaFoldDB" id="A0A7G5DWV0"/>
<dbReference type="EMBL" id="CP058555">
    <property type="protein sequence ID" value="QMV66225.1"/>
    <property type="molecule type" value="Genomic_DNA"/>
</dbReference>
<name>A0A7G5DWV0_9SPHI</name>
<sequence>MKSYQFRFNNRSKTSAILVWFFTVLLAITLTTTLFLVRPAHDLSSWLLLILFPFLLIAIYKLFKTASERQSTEIVTLNKDGFTSACFGSVLFSNISAINIPAREISLLGGENYDYYKKNDVDTPNIVISITTDRGDIFCWSLNEWGGFYNSKEDFSVCFDFLTALTDQLVQCCQSDESPKSYLKILDENGIWKRSNGY</sequence>
<proteinExistence type="predicted"/>
<evidence type="ECO:0000256" key="1">
    <source>
        <dbReference type="SAM" id="Phobius"/>
    </source>
</evidence>
<feature type="transmembrane region" description="Helical" evidence="1">
    <location>
        <begin position="16"/>
        <end position="37"/>
    </location>
</feature>
<gene>
    <name evidence="2" type="ORF">HS960_00465</name>
</gene>
<organism evidence="2 3">
    <name type="scientific">Sphingobacterium paramultivorum</name>
    <dbReference type="NCBI Taxonomy" id="2886510"/>
    <lineage>
        <taxon>Bacteria</taxon>
        <taxon>Pseudomonadati</taxon>
        <taxon>Bacteroidota</taxon>
        <taxon>Sphingobacteriia</taxon>
        <taxon>Sphingobacteriales</taxon>
        <taxon>Sphingobacteriaceae</taxon>
        <taxon>Sphingobacterium</taxon>
    </lineage>
</organism>
<keyword evidence="1" id="KW-0812">Transmembrane</keyword>
<protein>
    <submittedName>
        <fullName evidence="2">Uncharacterized protein</fullName>
    </submittedName>
</protein>
<keyword evidence="3" id="KW-1185">Reference proteome</keyword>
<reference evidence="2 3" key="1">
    <citation type="journal article" date="2020" name="G3 (Bethesda)">
        <title>CeMbio - The Caenorhabditis elegans Microbiome Resource.</title>
        <authorList>
            <person name="Dirksen P."/>
            <person name="Assie A."/>
            <person name="Zimmermann J."/>
            <person name="Zhang F."/>
            <person name="Tietje A.M."/>
            <person name="Marsh S.A."/>
            <person name="Felix M.A."/>
            <person name="Shapira M."/>
            <person name="Kaleta C."/>
            <person name="Schulenburg H."/>
            <person name="Samuel B."/>
        </authorList>
    </citation>
    <scope>NUCLEOTIDE SEQUENCE [LARGE SCALE GENOMIC DNA]</scope>
    <source>
        <strain evidence="2 3">BIGb0170</strain>
    </source>
</reference>
<feature type="transmembrane region" description="Helical" evidence="1">
    <location>
        <begin position="43"/>
        <end position="63"/>
    </location>
</feature>